<accession>A0AA88YP30</accession>
<evidence type="ECO:0000256" key="4">
    <source>
        <dbReference type="ARBA" id="ARBA00022536"/>
    </source>
</evidence>
<dbReference type="SUPFAM" id="SSF69179">
    <property type="entry name" value="Integrin domains"/>
    <property type="match status" value="1"/>
</dbReference>
<keyword evidence="12 16" id="KW-0472">Membrane</keyword>
<evidence type="ECO:0000256" key="12">
    <source>
        <dbReference type="ARBA" id="ARBA00023136"/>
    </source>
</evidence>
<dbReference type="SUPFAM" id="SSF53300">
    <property type="entry name" value="vWA-like"/>
    <property type="match status" value="1"/>
</dbReference>
<dbReference type="SMART" id="SM00187">
    <property type="entry name" value="INB"/>
    <property type="match status" value="1"/>
</dbReference>
<dbReference type="Gene3D" id="3.40.50.410">
    <property type="entry name" value="von Willebrand factor, type A domain"/>
    <property type="match status" value="1"/>
</dbReference>
<dbReference type="InterPro" id="IPR002369">
    <property type="entry name" value="Integrin_bsu_VWA"/>
</dbReference>
<dbReference type="Proteomes" id="UP001186944">
    <property type="component" value="Unassembled WGS sequence"/>
</dbReference>
<evidence type="ECO:0000256" key="8">
    <source>
        <dbReference type="ARBA" id="ARBA00022737"/>
    </source>
</evidence>
<dbReference type="GO" id="GO:0007160">
    <property type="term" value="P:cell-matrix adhesion"/>
    <property type="evidence" value="ECO:0007669"/>
    <property type="project" value="TreeGrafter"/>
</dbReference>
<comment type="subcellular location">
    <subcellularLocation>
        <location evidence="1 15">Cell membrane</location>
        <topology evidence="1 15">Single-pass type I membrane protein</topology>
    </subcellularLocation>
</comment>
<keyword evidence="4" id="KW-0245">EGF-like domain</keyword>
<dbReference type="FunFam" id="2.10.25.10:FF:000036">
    <property type="entry name" value="Integrin beta"/>
    <property type="match status" value="1"/>
</dbReference>
<dbReference type="GO" id="GO:0098609">
    <property type="term" value="P:cell-cell adhesion"/>
    <property type="evidence" value="ECO:0007669"/>
    <property type="project" value="TreeGrafter"/>
</dbReference>
<dbReference type="GO" id="GO:0009986">
    <property type="term" value="C:cell surface"/>
    <property type="evidence" value="ECO:0007669"/>
    <property type="project" value="TreeGrafter"/>
</dbReference>
<dbReference type="PROSITE" id="PS00243">
    <property type="entry name" value="I_EGF_1"/>
    <property type="match status" value="1"/>
</dbReference>
<dbReference type="Pfam" id="PF00362">
    <property type="entry name" value="Integrin_beta"/>
    <property type="match status" value="1"/>
</dbReference>
<dbReference type="InterPro" id="IPR032695">
    <property type="entry name" value="Integrin_dom_sf"/>
</dbReference>
<dbReference type="InterPro" id="IPR057073">
    <property type="entry name" value="EGF_integrin_2"/>
</dbReference>
<dbReference type="FunFam" id="1.20.5.100:FF:000002">
    <property type="entry name" value="Integrin beta"/>
    <property type="match status" value="1"/>
</dbReference>
<evidence type="ECO:0000256" key="11">
    <source>
        <dbReference type="ARBA" id="ARBA00023037"/>
    </source>
</evidence>
<name>A0AA88YP30_PINIB</name>
<dbReference type="PRINTS" id="PR01186">
    <property type="entry name" value="INTEGRINB"/>
</dbReference>
<evidence type="ECO:0000256" key="13">
    <source>
        <dbReference type="ARBA" id="ARBA00023157"/>
    </source>
</evidence>
<keyword evidence="5" id="KW-0597">Phosphoprotein</keyword>
<keyword evidence="20" id="KW-1185">Reference proteome</keyword>
<gene>
    <name evidence="19" type="ORF">FSP39_016685</name>
</gene>
<keyword evidence="13" id="KW-1015">Disulfide bond</keyword>
<dbReference type="Gene3D" id="2.10.25.10">
    <property type="entry name" value="Laminin"/>
    <property type="match status" value="4"/>
</dbReference>
<dbReference type="SMART" id="SM01241">
    <property type="entry name" value="Integrin_b_cyt"/>
    <property type="match status" value="1"/>
</dbReference>
<dbReference type="FunFam" id="3.40.50.410:FF:000002">
    <property type="entry name" value="Integrin beta"/>
    <property type="match status" value="1"/>
</dbReference>
<keyword evidence="3" id="KW-1003">Cell membrane</keyword>
<keyword evidence="10 16" id="KW-1133">Transmembrane helix</keyword>
<feature type="domain" description="Integrin beta subunit VWA" evidence="17">
    <location>
        <begin position="1"/>
        <end position="342"/>
    </location>
</feature>
<dbReference type="InterPro" id="IPR013111">
    <property type="entry name" value="EGF_extracell"/>
</dbReference>
<evidence type="ECO:0000259" key="18">
    <source>
        <dbReference type="SMART" id="SM01241"/>
    </source>
</evidence>
<evidence type="ECO:0000256" key="14">
    <source>
        <dbReference type="ARBA" id="ARBA00023180"/>
    </source>
</evidence>
<sequence>MTVRPNDPKTFTLTFRLAENYPVDLYYLMDLSNSMADDKKKLADLGVLIATDMNKITKNFKLGFGSFVDKVVMPYVSTAPSKIARPCDNCEPAYGFKNQLKLDADANKFRDQVNKAQVSGNLDAPEGGFDAIMQAVSCDGEIGWRNQSRRMLLFSTDAGFHYAGDGKLGGIIKPNDGQCHMSNNLYTESSNQDYPSISQVAARVKEKNVNVIFAVTKDQVQIYKQLEPFIAGSETGELASDSSNIVQLVRENYLKITSKVELVVENSDDVVVTFRTKCKGDVEENTNKCLDLKIGDMVTFNVSITAKECPAGTVGNIQRTLKIKPVGLSDTLEVRMNVLCSCNCETPQIEEANKNSPQCNSSGTFVCGVCKCNPGYYGKDCSCPIGQRTLTDLQNECKPKGSTLDIYCSDRGDCICGKCECRARSSNSAQRYSGKFCECDDYSCPFYKDLICGGSERGNCKCGKCYCNDGWSGPECGCKNDTSACMVKKGDKYLECNGKGRCECGACVCTSKEFYGPTCEDCTTCLEVCKKEKPCVQCHLFQSGPLRTAVTKCPPEVNVLAIVLGVIGGIVAVGLALLLIWKLVTTISDKRELARFEKETRNAKWDTGENPIYKQATSTFKNPTYAGK</sequence>
<evidence type="ECO:0000256" key="16">
    <source>
        <dbReference type="SAM" id="Phobius"/>
    </source>
</evidence>
<reference evidence="19" key="1">
    <citation type="submission" date="2019-08" db="EMBL/GenBank/DDBJ databases">
        <title>The improved chromosome-level genome for the pearl oyster Pinctada fucata martensii using PacBio sequencing and Hi-C.</title>
        <authorList>
            <person name="Zheng Z."/>
        </authorList>
    </citation>
    <scope>NUCLEOTIDE SEQUENCE</scope>
    <source>
        <strain evidence="19">ZZ-2019</strain>
        <tissue evidence="19">Adductor muscle</tissue>
    </source>
</reference>
<dbReference type="PANTHER" id="PTHR10082:SF60">
    <property type="entry name" value="INTEGRIN BETA-PS"/>
    <property type="match status" value="1"/>
</dbReference>
<feature type="transmembrane region" description="Helical" evidence="16">
    <location>
        <begin position="559"/>
        <end position="581"/>
    </location>
</feature>
<keyword evidence="8" id="KW-0677">Repeat</keyword>
<evidence type="ECO:0000256" key="10">
    <source>
        <dbReference type="ARBA" id="ARBA00022989"/>
    </source>
</evidence>
<dbReference type="InterPro" id="IPR057243">
    <property type="entry name" value="Integrin_I-EGF_CS"/>
</dbReference>
<evidence type="ECO:0000313" key="19">
    <source>
        <dbReference type="EMBL" id="KAK3108829.1"/>
    </source>
</evidence>
<feature type="domain" description="Integrin beta subunit cytoplasmic" evidence="18">
    <location>
        <begin position="582"/>
        <end position="628"/>
    </location>
</feature>
<keyword evidence="11 15" id="KW-0401">Integrin</keyword>
<dbReference type="SUPFAM" id="SSF57196">
    <property type="entry name" value="EGF/Laminin"/>
    <property type="match status" value="1"/>
</dbReference>
<dbReference type="InterPro" id="IPR036465">
    <property type="entry name" value="vWFA_dom_sf"/>
</dbReference>
<dbReference type="Gene3D" id="2.60.40.1510">
    <property type="entry name" value="ntegrin, alpha v. Chain A, domain 3"/>
    <property type="match status" value="1"/>
</dbReference>
<keyword evidence="6 15" id="KW-0812">Transmembrane</keyword>
<dbReference type="InterPro" id="IPR015812">
    <property type="entry name" value="Integrin_bsu"/>
</dbReference>
<dbReference type="EMBL" id="VSWD01000001">
    <property type="protein sequence ID" value="KAK3108829.1"/>
    <property type="molecule type" value="Genomic_DNA"/>
</dbReference>
<dbReference type="GO" id="GO:0005178">
    <property type="term" value="F:integrin binding"/>
    <property type="evidence" value="ECO:0007669"/>
    <property type="project" value="TreeGrafter"/>
</dbReference>
<keyword evidence="9 15" id="KW-0130">Cell adhesion</keyword>
<dbReference type="InterPro" id="IPR040622">
    <property type="entry name" value="EGF_integrin_1"/>
</dbReference>
<evidence type="ECO:0000256" key="9">
    <source>
        <dbReference type="ARBA" id="ARBA00022889"/>
    </source>
</evidence>
<dbReference type="GO" id="GO:0016477">
    <property type="term" value="P:cell migration"/>
    <property type="evidence" value="ECO:0007669"/>
    <property type="project" value="TreeGrafter"/>
</dbReference>
<evidence type="ECO:0000313" key="20">
    <source>
        <dbReference type="Proteomes" id="UP001186944"/>
    </source>
</evidence>
<dbReference type="GO" id="GO:0005925">
    <property type="term" value="C:focal adhesion"/>
    <property type="evidence" value="ECO:0007669"/>
    <property type="project" value="TreeGrafter"/>
</dbReference>
<evidence type="ECO:0000256" key="15">
    <source>
        <dbReference type="RuleBase" id="RU000633"/>
    </source>
</evidence>
<dbReference type="Pfam" id="PF07974">
    <property type="entry name" value="EGF_2"/>
    <property type="match status" value="1"/>
</dbReference>
<proteinExistence type="inferred from homology"/>
<dbReference type="AlphaFoldDB" id="A0AA88YP30"/>
<evidence type="ECO:0000256" key="6">
    <source>
        <dbReference type="ARBA" id="ARBA00022692"/>
    </source>
</evidence>
<dbReference type="Pfam" id="PF18372">
    <property type="entry name" value="I-EGF_1"/>
    <property type="match status" value="1"/>
</dbReference>
<dbReference type="GO" id="GO:0007229">
    <property type="term" value="P:integrin-mediated signaling pathway"/>
    <property type="evidence" value="ECO:0007669"/>
    <property type="project" value="UniProtKB-KW"/>
</dbReference>
<protein>
    <recommendedName>
        <fullName evidence="15">Integrin beta</fullName>
    </recommendedName>
</protein>
<evidence type="ECO:0000256" key="3">
    <source>
        <dbReference type="ARBA" id="ARBA00022475"/>
    </source>
</evidence>
<keyword evidence="14" id="KW-0325">Glycoprotein</keyword>
<dbReference type="GO" id="GO:0008305">
    <property type="term" value="C:integrin complex"/>
    <property type="evidence" value="ECO:0007669"/>
    <property type="project" value="TreeGrafter"/>
</dbReference>
<dbReference type="Gene3D" id="1.20.5.100">
    <property type="entry name" value="Cytochrome c1, transmembrane anchor, C-terminal"/>
    <property type="match status" value="1"/>
</dbReference>
<comment type="similarity">
    <text evidence="2 15">Belongs to the integrin beta chain family.</text>
</comment>
<dbReference type="InterPro" id="IPR014836">
    <property type="entry name" value="Integrin_bsu_cyt_dom"/>
</dbReference>
<evidence type="ECO:0000259" key="17">
    <source>
        <dbReference type="SMART" id="SM00187"/>
    </source>
</evidence>
<evidence type="ECO:0000256" key="5">
    <source>
        <dbReference type="ARBA" id="ARBA00022553"/>
    </source>
</evidence>
<evidence type="ECO:0000256" key="2">
    <source>
        <dbReference type="ARBA" id="ARBA00007449"/>
    </source>
</evidence>
<evidence type="ECO:0000256" key="1">
    <source>
        <dbReference type="ARBA" id="ARBA00004251"/>
    </source>
</evidence>
<comment type="caution">
    <text evidence="19">The sequence shown here is derived from an EMBL/GenBank/DDBJ whole genome shotgun (WGS) entry which is preliminary data.</text>
</comment>
<dbReference type="PANTHER" id="PTHR10082">
    <property type="entry name" value="INTEGRIN BETA SUBUNIT"/>
    <property type="match status" value="1"/>
</dbReference>
<keyword evidence="7" id="KW-0732">Signal</keyword>
<dbReference type="Pfam" id="PF08725">
    <property type="entry name" value="Integrin_b_cyt"/>
    <property type="match status" value="1"/>
</dbReference>
<evidence type="ECO:0000256" key="7">
    <source>
        <dbReference type="ARBA" id="ARBA00022729"/>
    </source>
</evidence>
<dbReference type="Pfam" id="PF23105">
    <property type="entry name" value="EGF_integrin"/>
    <property type="match status" value="1"/>
</dbReference>
<organism evidence="19 20">
    <name type="scientific">Pinctada imbricata</name>
    <name type="common">Atlantic pearl-oyster</name>
    <name type="synonym">Pinctada martensii</name>
    <dbReference type="NCBI Taxonomy" id="66713"/>
    <lineage>
        <taxon>Eukaryota</taxon>
        <taxon>Metazoa</taxon>
        <taxon>Spiralia</taxon>
        <taxon>Lophotrochozoa</taxon>
        <taxon>Mollusca</taxon>
        <taxon>Bivalvia</taxon>
        <taxon>Autobranchia</taxon>
        <taxon>Pteriomorphia</taxon>
        <taxon>Pterioida</taxon>
        <taxon>Pterioidea</taxon>
        <taxon>Pteriidae</taxon>
        <taxon>Pinctada</taxon>
    </lineage>
</organism>
<dbReference type="GO" id="GO:0033627">
    <property type="term" value="P:cell adhesion mediated by integrin"/>
    <property type="evidence" value="ECO:0007669"/>
    <property type="project" value="TreeGrafter"/>
</dbReference>